<proteinExistence type="predicted"/>
<sequence>MMVWGNSMSFAQPWIRFDHPISIRETIAEDRRFVLLVMLAATVLYFIVSIGWPIGIGRDGYRYFLYYFDLFLSGNQQQGLWITPPGISIIVGLVARGGIVSIQLFLLTIYLVSILGIYYIGRLFGRNLARVVTLFALLHFQYTLFCHFLTSDPVLALFLTIWGVVLVRLHQVRTPTAYAVIGFVSFLPVLIRPMSQLYLFVFVLPVLCFGFSRRNFLLAGATLSAFAAGLLLLASYHALVFHDFGLFKGGKHAIPFRNIYMFSRIIAPENGPASQRLINLIEEKLLSNPLYRDNGITLEKFLSTPKPIFFHDIIDNFGNEDFIFDVSMEAIRAQPARFWQSVYKNIHYQFSRPFDLPPPPKPATGGQSQPQGDNPDTKNCQYAECAPIPTNVARERRDQAHSKLSQEDRRHHEEAKQYVDTVDNLFSKEPGNHAVAEFFRSLNYKYPPIRDFCYAAILLLLGIHRREVRLLWLMIIPHFMASAISGSMVDPLASYRIPHDLFFILAGLTGVTLLIDRFMQLIRHGRARLQPSVPTG</sequence>
<feature type="transmembrane region" description="Helical" evidence="2">
    <location>
        <begin position="501"/>
        <end position="519"/>
    </location>
</feature>
<accession>A0ABQ0CA71</accession>
<feature type="transmembrane region" description="Helical" evidence="2">
    <location>
        <begin position="33"/>
        <end position="56"/>
    </location>
</feature>
<feature type="transmembrane region" description="Helical" evidence="2">
    <location>
        <begin position="177"/>
        <end position="204"/>
    </location>
</feature>
<feature type="transmembrane region" description="Helical" evidence="2">
    <location>
        <begin position="216"/>
        <end position="241"/>
    </location>
</feature>
<evidence type="ECO:0000256" key="2">
    <source>
        <dbReference type="SAM" id="Phobius"/>
    </source>
</evidence>
<feature type="region of interest" description="Disordered" evidence="1">
    <location>
        <begin position="354"/>
        <end position="381"/>
    </location>
</feature>
<feature type="compositionally biased region" description="Polar residues" evidence="1">
    <location>
        <begin position="365"/>
        <end position="380"/>
    </location>
</feature>
<protein>
    <recommendedName>
        <fullName evidence="5">Glycosyltransferase RgtA/B/C/D-like domain-containing protein</fullName>
    </recommendedName>
</protein>
<feature type="transmembrane region" description="Helical" evidence="2">
    <location>
        <begin position="102"/>
        <end position="120"/>
    </location>
</feature>
<reference evidence="3 4" key="1">
    <citation type="submission" date="2024-09" db="EMBL/GenBank/DDBJ databases">
        <title>Draft genome sequence of Candidatus Magnetaquicoccaceae bacterium FCR-1.</title>
        <authorList>
            <person name="Shimoshige H."/>
            <person name="Shimamura S."/>
            <person name="Taoka A."/>
            <person name="Kobayashi H."/>
            <person name="Maekawa T."/>
        </authorList>
    </citation>
    <scope>NUCLEOTIDE SEQUENCE [LARGE SCALE GENOMIC DNA]</scope>
    <source>
        <strain evidence="3 4">FCR-1</strain>
    </source>
</reference>
<keyword evidence="2" id="KW-0472">Membrane</keyword>
<keyword evidence="4" id="KW-1185">Reference proteome</keyword>
<keyword evidence="2" id="KW-1133">Transmembrane helix</keyword>
<name>A0ABQ0CA71_9PROT</name>
<comment type="caution">
    <text evidence="3">The sequence shown here is derived from an EMBL/GenBank/DDBJ whole genome shotgun (WGS) entry which is preliminary data.</text>
</comment>
<dbReference type="EMBL" id="BAAFGK010000004">
    <property type="protein sequence ID" value="GAB0057786.1"/>
    <property type="molecule type" value="Genomic_DNA"/>
</dbReference>
<feature type="region of interest" description="Disordered" evidence="1">
    <location>
        <begin position="394"/>
        <end position="413"/>
    </location>
</feature>
<dbReference type="Proteomes" id="UP001628193">
    <property type="component" value="Unassembled WGS sequence"/>
</dbReference>
<evidence type="ECO:0008006" key="5">
    <source>
        <dbReference type="Google" id="ProtNLM"/>
    </source>
</evidence>
<evidence type="ECO:0000313" key="3">
    <source>
        <dbReference type="EMBL" id="GAB0057786.1"/>
    </source>
</evidence>
<gene>
    <name evidence="3" type="ORF">SIID45300_02118</name>
</gene>
<organism evidence="3 4">
    <name type="scientific">Candidatus Magnetaquiglobus chichijimensis</name>
    <dbReference type="NCBI Taxonomy" id="3141448"/>
    <lineage>
        <taxon>Bacteria</taxon>
        <taxon>Pseudomonadati</taxon>
        <taxon>Pseudomonadota</taxon>
        <taxon>Magnetococcia</taxon>
        <taxon>Magnetococcales</taxon>
        <taxon>Candidatus Magnetaquicoccaceae</taxon>
        <taxon>Candidatus Magnetaquiglobus</taxon>
    </lineage>
</organism>
<evidence type="ECO:0000256" key="1">
    <source>
        <dbReference type="SAM" id="MobiDB-lite"/>
    </source>
</evidence>
<feature type="transmembrane region" description="Helical" evidence="2">
    <location>
        <begin position="470"/>
        <end position="489"/>
    </location>
</feature>
<evidence type="ECO:0000313" key="4">
    <source>
        <dbReference type="Proteomes" id="UP001628193"/>
    </source>
</evidence>
<keyword evidence="2" id="KW-0812">Transmembrane</keyword>
<feature type="transmembrane region" description="Helical" evidence="2">
    <location>
        <begin position="140"/>
        <end position="165"/>
    </location>
</feature>